<dbReference type="Proteomes" id="UP001157069">
    <property type="component" value="Unassembled WGS sequence"/>
</dbReference>
<sequence length="340" mass="36902">MATPELIDAHTHIYPRSYIERLRARPTIPRVKEHEGKEYFVIFAHEDAPGPVPGREFGVEYTSLDAKLAHMDRNGIDRSVVSLGNPWLDPFDGDDSPQIARELNAELAGYGEATGGRVVGMGVLPSNSVADAVAIAAEIAATPGLHGVIVGSRICGRTLDDVELEPLWAELARTRLPVFLHPHYSAAPTELTGFGHAVPVSVGFPFETTIALTRFIFSGALHRHPELRLMAAHGGAGVPVLAGRMDAAWRSDPTTHERLPVPPSECIARLHLDLVLYHEHAMHLARDTVGLDRLAYGTDNPFSVSDPVVNGAALVRAFTPDERETIAAGTRTLFDLPERP</sequence>
<dbReference type="PANTHER" id="PTHR21240">
    <property type="entry name" value="2-AMINO-3-CARBOXYLMUCONATE-6-SEMIALDEHYDE DECARBOXYLASE"/>
    <property type="match status" value="1"/>
</dbReference>
<name>A0ABQ6JS21_9MICO</name>
<keyword evidence="1" id="KW-0456">Lyase</keyword>
<evidence type="ECO:0000259" key="2">
    <source>
        <dbReference type="Pfam" id="PF04909"/>
    </source>
</evidence>
<protein>
    <submittedName>
        <fullName evidence="3">Amidohydrolase</fullName>
    </submittedName>
</protein>
<evidence type="ECO:0000313" key="4">
    <source>
        <dbReference type="Proteomes" id="UP001157069"/>
    </source>
</evidence>
<gene>
    <name evidence="3" type="ORF">GCM10025869_16350</name>
</gene>
<dbReference type="InterPro" id="IPR006680">
    <property type="entry name" value="Amidohydro-rel"/>
</dbReference>
<organism evidence="3 4">
    <name type="scientific">Homoserinibacter gongjuensis</name>
    <dbReference type="NCBI Taxonomy" id="1162968"/>
    <lineage>
        <taxon>Bacteria</taxon>
        <taxon>Bacillati</taxon>
        <taxon>Actinomycetota</taxon>
        <taxon>Actinomycetes</taxon>
        <taxon>Micrococcales</taxon>
        <taxon>Microbacteriaceae</taxon>
        <taxon>Homoserinibacter</taxon>
    </lineage>
</organism>
<reference evidence="4" key="1">
    <citation type="journal article" date="2019" name="Int. J. Syst. Evol. Microbiol.">
        <title>The Global Catalogue of Microorganisms (GCM) 10K type strain sequencing project: providing services to taxonomists for standard genome sequencing and annotation.</title>
        <authorList>
            <consortium name="The Broad Institute Genomics Platform"/>
            <consortium name="The Broad Institute Genome Sequencing Center for Infectious Disease"/>
            <person name="Wu L."/>
            <person name="Ma J."/>
        </authorList>
    </citation>
    <scope>NUCLEOTIDE SEQUENCE [LARGE SCALE GENOMIC DNA]</scope>
    <source>
        <strain evidence="4">NBRC 108755</strain>
    </source>
</reference>
<proteinExistence type="predicted"/>
<comment type="caution">
    <text evidence="3">The sequence shown here is derived from an EMBL/GenBank/DDBJ whole genome shotgun (WGS) entry which is preliminary data.</text>
</comment>
<evidence type="ECO:0000256" key="1">
    <source>
        <dbReference type="ARBA" id="ARBA00023239"/>
    </source>
</evidence>
<dbReference type="EMBL" id="BSVA01000001">
    <property type="protein sequence ID" value="GMA91106.1"/>
    <property type="molecule type" value="Genomic_DNA"/>
</dbReference>
<dbReference type="PANTHER" id="PTHR21240:SF28">
    <property type="entry name" value="ISO-OROTATE DECARBOXYLASE (EUROFUNG)"/>
    <property type="match status" value="1"/>
</dbReference>
<feature type="domain" description="Amidohydrolase-related" evidence="2">
    <location>
        <begin position="7"/>
        <end position="329"/>
    </location>
</feature>
<keyword evidence="4" id="KW-1185">Reference proteome</keyword>
<dbReference type="Pfam" id="PF04909">
    <property type="entry name" value="Amidohydro_2"/>
    <property type="match status" value="1"/>
</dbReference>
<dbReference type="Gene3D" id="3.20.20.140">
    <property type="entry name" value="Metal-dependent hydrolases"/>
    <property type="match status" value="1"/>
</dbReference>
<dbReference type="RefSeq" id="WP_284299259.1">
    <property type="nucleotide sequence ID" value="NZ_BSVA01000001.1"/>
</dbReference>
<dbReference type="SUPFAM" id="SSF51556">
    <property type="entry name" value="Metallo-dependent hydrolases"/>
    <property type="match status" value="1"/>
</dbReference>
<dbReference type="InterPro" id="IPR032465">
    <property type="entry name" value="ACMSD"/>
</dbReference>
<accession>A0ABQ6JS21</accession>
<dbReference type="InterPro" id="IPR032466">
    <property type="entry name" value="Metal_Hydrolase"/>
</dbReference>
<evidence type="ECO:0000313" key="3">
    <source>
        <dbReference type="EMBL" id="GMA91106.1"/>
    </source>
</evidence>